<accession>A0AAW0F606</accession>
<evidence type="ECO:0000256" key="3">
    <source>
        <dbReference type="ARBA" id="ARBA00022516"/>
    </source>
</evidence>
<dbReference type="AlphaFoldDB" id="A0AAW0F606"/>
<feature type="transmembrane region" description="Helical" evidence="12">
    <location>
        <begin position="336"/>
        <end position="354"/>
    </location>
</feature>
<evidence type="ECO:0000256" key="10">
    <source>
        <dbReference type="ARBA" id="ARBA00023160"/>
    </source>
</evidence>
<dbReference type="GO" id="GO:0030148">
    <property type="term" value="P:sphingolipid biosynthetic process"/>
    <property type="evidence" value="ECO:0007669"/>
    <property type="project" value="TreeGrafter"/>
</dbReference>
<dbReference type="GO" id="GO:0034625">
    <property type="term" value="P:fatty acid elongation, monounsaturated fatty acid"/>
    <property type="evidence" value="ECO:0007669"/>
    <property type="project" value="TreeGrafter"/>
</dbReference>
<organism evidence="13 14">
    <name type="scientific">Novymonas esmeraldas</name>
    <dbReference type="NCBI Taxonomy" id="1808958"/>
    <lineage>
        <taxon>Eukaryota</taxon>
        <taxon>Discoba</taxon>
        <taxon>Euglenozoa</taxon>
        <taxon>Kinetoplastea</taxon>
        <taxon>Metakinetoplastina</taxon>
        <taxon>Trypanosomatida</taxon>
        <taxon>Trypanosomatidae</taxon>
        <taxon>Novymonas</taxon>
    </lineage>
</organism>
<dbReference type="InterPro" id="IPR030457">
    <property type="entry name" value="ELO_CS"/>
</dbReference>
<evidence type="ECO:0000313" key="13">
    <source>
        <dbReference type="EMBL" id="KAK7201688.1"/>
    </source>
</evidence>
<dbReference type="Pfam" id="PF01151">
    <property type="entry name" value="ELO"/>
    <property type="match status" value="1"/>
</dbReference>
<keyword evidence="3 12" id="KW-0444">Lipid biosynthesis</keyword>
<keyword evidence="14" id="KW-1185">Reference proteome</keyword>
<evidence type="ECO:0000256" key="4">
    <source>
        <dbReference type="ARBA" id="ARBA00022679"/>
    </source>
</evidence>
<keyword evidence="10 12" id="KW-0275">Fatty acid biosynthesis</keyword>
<evidence type="ECO:0000256" key="12">
    <source>
        <dbReference type="RuleBase" id="RU361115"/>
    </source>
</evidence>
<dbReference type="GO" id="GO:0019367">
    <property type="term" value="P:fatty acid elongation, saturated fatty acid"/>
    <property type="evidence" value="ECO:0007669"/>
    <property type="project" value="TreeGrafter"/>
</dbReference>
<keyword evidence="8 12" id="KW-0443">Lipid metabolism</keyword>
<evidence type="ECO:0000256" key="1">
    <source>
        <dbReference type="ARBA" id="ARBA00004141"/>
    </source>
</evidence>
<keyword evidence="5 12" id="KW-0812">Transmembrane</keyword>
<feature type="transmembrane region" description="Helical" evidence="12">
    <location>
        <begin position="245"/>
        <end position="269"/>
    </location>
</feature>
<comment type="subcellular location">
    <subcellularLocation>
        <location evidence="1">Membrane</location>
        <topology evidence="1">Multi-pass membrane protein</topology>
    </subcellularLocation>
</comment>
<dbReference type="PROSITE" id="PS01188">
    <property type="entry name" value="ELO"/>
    <property type="match status" value="1"/>
</dbReference>
<comment type="catalytic activity">
    <reaction evidence="12">
        <text>an acyl-CoA + malonyl-CoA + H(+) = a 3-oxoacyl-CoA + CO2 + CoA</text>
        <dbReference type="Rhea" id="RHEA:50252"/>
        <dbReference type="ChEBI" id="CHEBI:15378"/>
        <dbReference type="ChEBI" id="CHEBI:16526"/>
        <dbReference type="ChEBI" id="CHEBI:57287"/>
        <dbReference type="ChEBI" id="CHEBI:57384"/>
        <dbReference type="ChEBI" id="CHEBI:58342"/>
        <dbReference type="ChEBI" id="CHEBI:90726"/>
    </reaction>
    <physiologicalReaction direction="left-to-right" evidence="12">
        <dbReference type="Rhea" id="RHEA:50253"/>
    </physiologicalReaction>
</comment>
<dbReference type="GO" id="GO:0042761">
    <property type="term" value="P:very long-chain fatty acid biosynthetic process"/>
    <property type="evidence" value="ECO:0007669"/>
    <property type="project" value="TreeGrafter"/>
</dbReference>
<reference evidence="13 14" key="1">
    <citation type="journal article" date="2021" name="MBio">
        <title>A New Model Trypanosomatid, Novymonas esmeraldas: Genomic Perception of Its 'Candidatus Pandoraea novymonadis' Endosymbiont.</title>
        <authorList>
            <person name="Zakharova A."/>
            <person name="Saura A."/>
            <person name="Butenko A."/>
            <person name="Podesvova L."/>
            <person name="Warmusova S."/>
            <person name="Kostygov A.Y."/>
            <person name="Nenarokova A."/>
            <person name="Lukes J."/>
            <person name="Opperdoes F.R."/>
            <person name="Yurchenko V."/>
        </authorList>
    </citation>
    <scope>NUCLEOTIDE SEQUENCE [LARGE SCALE GENOMIC DNA]</scope>
    <source>
        <strain evidence="13 14">E262AT.01</strain>
    </source>
</reference>
<feature type="transmembrane region" description="Helical" evidence="12">
    <location>
        <begin position="63"/>
        <end position="82"/>
    </location>
</feature>
<evidence type="ECO:0000256" key="5">
    <source>
        <dbReference type="ARBA" id="ARBA00022692"/>
    </source>
</evidence>
<feature type="transmembrane region" description="Helical" evidence="12">
    <location>
        <begin position="160"/>
        <end position="182"/>
    </location>
</feature>
<name>A0AAW0F606_9TRYP</name>
<dbReference type="EMBL" id="JAECZO010000018">
    <property type="protein sequence ID" value="KAK7201688.1"/>
    <property type="molecule type" value="Genomic_DNA"/>
</dbReference>
<evidence type="ECO:0000256" key="8">
    <source>
        <dbReference type="ARBA" id="ARBA00023098"/>
    </source>
</evidence>
<feature type="transmembrane region" description="Helical" evidence="12">
    <location>
        <begin position="214"/>
        <end position="233"/>
    </location>
</feature>
<evidence type="ECO:0000256" key="11">
    <source>
        <dbReference type="ARBA" id="ARBA00044291"/>
    </source>
</evidence>
<dbReference type="GO" id="GO:0034626">
    <property type="term" value="P:fatty acid elongation, polyunsaturated fatty acid"/>
    <property type="evidence" value="ECO:0007669"/>
    <property type="project" value="TreeGrafter"/>
</dbReference>
<protein>
    <recommendedName>
        <fullName evidence="11 12">Elongation of fatty acids protein</fullName>
        <ecNumber evidence="12">2.3.1.-</ecNumber>
    </recommendedName>
</protein>
<dbReference type="Proteomes" id="UP001430356">
    <property type="component" value="Unassembled WGS sequence"/>
</dbReference>
<dbReference type="InterPro" id="IPR002076">
    <property type="entry name" value="ELO_fam"/>
</dbReference>
<dbReference type="GO" id="GO:0005789">
    <property type="term" value="C:endoplasmic reticulum membrane"/>
    <property type="evidence" value="ECO:0007669"/>
    <property type="project" value="TreeGrafter"/>
</dbReference>
<dbReference type="PANTHER" id="PTHR11157">
    <property type="entry name" value="FATTY ACID ACYL TRANSFERASE-RELATED"/>
    <property type="match status" value="1"/>
</dbReference>
<comment type="caution">
    <text evidence="13">The sequence shown here is derived from an EMBL/GenBank/DDBJ whole genome shotgun (WGS) entry which is preliminary data.</text>
</comment>
<evidence type="ECO:0000256" key="2">
    <source>
        <dbReference type="ARBA" id="ARBA00007263"/>
    </source>
</evidence>
<sequence length="390" mass="45022">MSSFSEWVMGWMNTPTTFKGSSARNFLDAAPDYPCYAALLYLVSIFFLPSLIERRRWTFSIKYLVAGWNLFLSLVSMLGSYYCVQNLYHTIVFEKGFHGTCCAQLSVRHSDIFVGKEVRNDYYDPSPDGAFDPTNIHRNNPRIATYTHQLLDKNYDGPRAFYTALFMYLKTPELLDTVFLILQDKPVSFLHWYHHIVTAIYCWHASYVLIPSGIVFSTMNYCVHSVMYFYYFLVVMGLRKSIRPFAPVITLLQVLQMFIGMYVTLYTYFQYWLAPNQSNTLFYKLCEVLFSAAHGVYYQAKSIVTTGALAAQVPAYDMSDRFLGCDTDKNNMRMGVMMYGSYCVLFAVLFKELYLDKRAHKNSLVLARKEQQKKQLAATEKVPNGHVAKA</sequence>
<evidence type="ECO:0000256" key="7">
    <source>
        <dbReference type="ARBA" id="ARBA00022989"/>
    </source>
</evidence>
<keyword evidence="7 12" id="KW-1133">Transmembrane helix</keyword>
<keyword evidence="6 12" id="KW-0276">Fatty acid metabolism</keyword>
<dbReference type="GO" id="GO:0009922">
    <property type="term" value="F:fatty acid elongase activity"/>
    <property type="evidence" value="ECO:0007669"/>
    <property type="project" value="InterPro"/>
</dbReference>
<feature type="transmembrane region" description="Helical" evidence="12">
    <location>
        <begin position="189"/>
        <end position="208"/>
    </location>
</feature>
<gene>
    <name evidence="13" type="ORF">NESM_000233800</name>
</gene>
<feature type="transmembrane region" description="Helical" evidence="12">
    <location>
        <begin position="33"/>
        <end position="51"/>
    </location>
</feature>
<proteinExistence type="inferred from homology"/>
<evidence type="ECO:0000256" key="6">
    <source>
        <dbReference type="ARBA" id="ARBA00022832"/>
    </source>
</evidence>
<dbReference type="PANTHER" id="PTHR11157:SF17">
    <property type="entry name" value="ELONGATION OF VERY LONG CHAIN FATTY ACIDS PROTEIN 6"/>
    <property type="match status" value="1"/>
</dbReference>
<keyword evidence="9 12" id="KW-0472">Membrane</keyword>
<comment type="similarity">
    <text evidence="2 12">Belongs to the ELO family.</text>
</comment>
<keyword evidence="4 12" id="KW-0808">Transferase</keyword>
<evidence type="ECO:0000256" key="9">
    <source>
        <dbReference type="ARBA" id="ARBA00023136"/>
    </source>
</evidence>
<dbReference type="EC" id="2.3.1.-" evidence="12"/>
<evidence type="ECO:0000313" key="14">
    <source>
        <dbReference type="Proteomes" id="UP001430356"/>
    </source>
</evidence>